<name>A0A076LG06_9EURY</name>
<dbReference type="InterPro" id="IPR035437">
    <property type="entry name" value="SNase_OB-fold_sf"/>
</dbReference>
<dbReference type="SMART" id="SM00318">
    <property type="entry name" value="SNc"/>
    <property type="match status" value="1"/>
</dbReference>
<dbReference type="PROSITE" id="PS51257">
    <property type="entry name" value="PROKAR_LIPOPROTEIN"/>
    <property type="match status" value="1"/>
</dbReference>
<evidence type="ECO:0000313" key="6">
    <source>
        <dbReference type="Proteomes" id="UP000028781"/>
    </source>
</evidence>
<dbReference type="PROSITE" id="PS01123">
    <property type="entry name" value="TNASE_1"/>
    <property type="match status" value="1"/>
</dbReference>
<feature type="domain" description="TNase-like" evidence="4">
    <location>
        <begin position="41"/>
        <end position="192"/>
    </location>
</feature>
<dbReference type="PROSITE" id="PS50830">
    <property type="entry name" value="TNASE_3"/>
    <property type="match status" value="1"/>
</dbReference>
<sequence length="195" mass="23053">MKKLLIAFILISISLCGCVDFKSIENYGNYQNYNNFVNTHEHYYGKVVKVVDGDTVYVNVNGELWKIRLLGVDTPETYKKNNPHEYYLLNGTPITNTTYLKIWGEKAKYFAKKQLENKTVIIVFDNEAPKKDKYGRYLAYIFINNSNNLINFNEELLKYGYARVYISNFELKDEFLEVEREAKENRIGLWNWHNN</sequence>
<dbReference type="GO" id="GO:0016787">
    <property type="term" value="F:hydrolase activity"/>
    <property type="evidence" value="ECO:0007669"/>
    <property type="project" value="UniProtKB-KW"/>
</dbReference>
<reference evidence="5 6" key="1">
    <citation type="journal article" date="2015" name="Int. J. Syst. Evol. Microbiol.">
        <title>M ethanocaldococcus bathoardescens sp. nov., a hyperthermophilic methanogen isolated from a volcanically active deep-sea hydrothermal vent.</title>
        <authorList>
            <person name="Stewart L.C."/>
            <person name="Jung J.H."/>
            <person name="Kim Y.T."/>
            <person name="Kwon S.W."/>
            <person name="Park C.S."/>
            <person name="Holden J.F."/>
        </authorList>
    </citation>
    <scope>NUCLEOTIDE SEQUENCE [LARGE SCALE GENOMIC DNA]</scope>
    <source>
        <strain evidence="5 6">JH146</strain>
    </source>
</reference>
<dbReference type="FunFam" id="2.40.50.90:FF:000119">
    <property type="entry name" value="Thermococcal nuclease homolog"/>
    <property type="match status" value="1"/>
</dbReference>
<protein>
    <submittedName>
        <fullName evidence="5">Nuclease (SNase domain protein)</fullName>
    </submittedName>
</protein>
<dbReference type="Proteomes" id="UP000028781">
    <property type="component" value="Chromosome"/>
</dbReference>
<dbReference type="GeneID" id="24891164"/>
<dbReference type="PANTHER" id="PTHR12302">
    <property type="entry name" value="EBNA2 BINDING PROTEIN P100"/>
    <property type="match status" value="1"/>
</dbReference>
<evidence type="ECO:0000256" key="3">
    <source>
        <dbReference type="ARBA" id="ARBA00022801"/>
    </source>
</evidence>
<dbReference type="HOGENOM" id="CLU_046484_5_3_2"/>
<evidence type="ECO:0000259" key="4">
    <source>
        <dbReference type="PROSITE" id="PS50830"/>
    </source>
</evidence>
<dbReference type="SUPFAM" id="SSF50199">
    <property type="entry name" value="Staphylococcal nuclease"/>
    <property type="match status" value="1"/>
</dbReference>
<evidence type="ECO:0000256" key="1">
    <source>
        <dbReference type="ARBA" id="ARBA00022722"/>
    </source>
</evidence>
<dbReference type="OrthoDB" id="3327at2157"/>
<dbReference type="KEGG" id="mjh:JH146_0564"/>
<dbReference type="Gene3D" id="2.40.50.90">
    <property type="match status" value="1"/>
</dbReference>
<dbReference type="PANTHER" id="PTHR12302:SF3">
    <property type="entry name" value="SERINE_THREONINE-PROTEIN KINASE 31"/>
    <property type="match status" value="1"/>
</dbReference>
<evidence type="ECO:0000256" key="2">
    <source>
        <dbReference type="ARBA" id="ARBA00022759"/>
    </source>
</evidence>
<dbReference type="Pfam" id="PF00565">
    <property type="entry name" value="SNase"/>
    <property type="match status" value="1"/>
</dbReference>
<gene>
    <name evidence="5" type="ORF">JH146_0564</name>
</gene>
<keyword evidence="1" id="KW-0540">Nuclease</keyword>
<dbReference type="GO" id="GO:0004519">
    <property type="term" value="F:endonuclease activity"/>
    <property type="evidence" value="ECO:0007669"/>
    <property type="project" value="UniProtKB-KW"/>
</dbReference>
<accession>A0A076LG06</accession>
<dbReference type="InterPro" id="IPR016071">
    <property type="entry name" value="Staphylococal_nuclease_OB-fold"/>
</dbReference>
<dbReference type="PROSITE" id="PS01284">
    <property type="entry name" value="TNASE_2"/>
    <property type="match status" value="1"/>
</dbReference>
<dbReference type="InterPro" id="IPR002071">
    <property type="entry name" value="Thermonucl_AS"/>
</dbReference>
<keyword evidence="3" id="KW-0378">Hydrolase</keyword>
<dbReference type="STRING" id="1301915.JH146_0564"/>
<dbReference type="EMBL" id="CP009149">
    <property type="protein sequence ID" value="AIJ05413.1"/>
    <property type="molecule type" value="Genomic_DNA"/>
</dbReference>
<keyword evidence="2" id="KW-0255">Endonuclease</keyword>
<dbReference type="RefSeq" id="WP_153232487.1">
    <property type="nucleotide sequence ID" value="NZ_CP009149.1"/>
</dbReference>
<organism evidence="5 6">
    <name type="scientific">Methanocaldococcus bathoardescens</name>
    <dbReference type="NCBI Taxonomy" id="1301915"/>
    <lineage>
        <taxon>Archaea</taxon>
        <taxon>Methanobacteriati</taxon>
        <taxon>Methanobacteriota</taxon>
        <taxon>Methanomada group</taxon>
        <taxon>Methanococci</taxon>
        <taxon>Methanococcales</taxon>
        <taxon>Methanocaldococcaceae</taxon>
        <taxon>Methanocaldococcus</taxon>
    </lineage>
</organism>
<evidence type="ECO:0000313" key="5">
    <source>
        <dbReference type="EMBL" id="AIJ05413.1"/>
    </source>
</evidence>
<proteinExistence type="predicted"/>
<dbReference type="AlphaFoldDB" id="A0A076LG06"/>
<keyword evidence="6" id="KW-1185">Reference proteome</keyword>
<dbReference type="GO" id="GO:0003676">
    <property type="term" value="F:nucleic acid binding"/>
    <property type="evidence" value="ECO:0007669"/>
    <property type="project" value="InterPro"/>
</dbReference>